<feature type="compositionally biased region" description="Basic and acidic residues" evidence="1">
    <location>
        <begin position="15"/>
        <end position="51"/>
    </location>
</feature>
<protein>
    <submittedName>
        <fullName evidence="2">Uncharacterized protein</fullName>
    </submittedName>
</protein>
<comment type="caution">
    <text evidence="2">The sequence shown here is derived from an EMBL/GenBank/DDBJ whole genome shotgun (WGS) entry which is preliminary data.</text>
</comment>
<dbReference type="AlphaFoldDB" id="A0A5B7IWU0"/>
<dbReference type="EMBL" id="VSRR010067437">
    <property type="protein sequence ID" value="MPC85128.1"/>
    <property type="molecule type" value="Genomic_DNA"/>
</dbReference>
<accession>A0A5B7IWU0</accession>
<dbReference type="Proteomes" id="UP000324222">
    <property type="component" value="Unassembled WGS sequence"/>
</dbReference>
<proteinExistence type="predicted"/>
<keyword evidence="3" id="KW-1185">Reference proteome</keyword>
<feature type="compositionally biased region" description="Polar residues" evidence="1">
    <location>
        <begin position="1"/>
        <end position="10"/>
    </location>
</feature>
<organism evidence="2 3">
    <name type="scientific">Portunus trituberculatus</name>
    <name type="common">Swimming crab</name>
    <name type="synonym">Neptunus trituberculatus</name>
    <dbReference type="NCBI Taxonomy" id="210409"/>
    <lineage>
        <taxon>Eukaryota</taxon>
        <taxon>Metazoa</taxon>
        <taxon>Ecdysozoa</taxon>
        <taxon>Arthropoda</taxon>
        <taxon>Crustacea</taxon>
        <taxon>Multicrustacea</taxon>
        <taxon>Malacostraca</taxon>
        <taxon>Eumalacostraca</taxon>
        <taxon>Eucarida</taxon>
        <taxon>Decapoda</taxon>
        <taxon>Pleocyemata</taxon>
        <taxon>Brachyura</taxon>
        <taxon>Eubrachyura</taxon>
        <taxon>Portunoidea</taxon>
        <taxon>Portunidae</taxon>
        <taxon>Portuninae</taxon>
        <taxon>Portunus</taxon>
    </lineage>
</organism>
<evidence type="ECO:0000256" key="1">
    <source>
        <dbReference type="SAM" id="MobiDB-lite"/>
    </source>
</evidence>
<sequence>MAHRWLSTSGGVPKPVEKKAAGGQRATREEARVHKEGLQEDNDFNLRELGRRGGRGSPSCAGNRDAKSSNYIRGAFLCGAVTSRSHTSHQQGPRHPKDV</sequence>
<evidence type="ECO:0000313" key="2">
    <source>
        <dbReference type="EMBL" id="MPC85128.1"/>
    </source>
</evidence>
<name>A0A5B7IWU0_PORTR</name>
<reference evidence="2 3" key="1">
    <citation type="submission" date="2019-05" db="EMBL/GenBank/DDBJ databases">
        <title>Another draft genome of Portunus trituberculatus and its Hox gene families provides insights of decapod evolution.</title>
        <authorList>
            <person name="Jeong J.-H."/>
            <person name="Song I."/>
            <person name="Kim S."/>
            <person name="Choi T."/>
            <person name="Kim D."/>
            <person name="Ryu S."/>
            <person name="Kim W."/>
        </authorList>
    </citation>
    <scope>NUCLEOTIDE SEQUENCE [LARGE SCALE GENOMIC DNA]</scope>
    <source>
        <tissue evidence="2">Muscle</tissue>
    </source>
</reference>
<gene>
    <name evidence="2" type="ORF">E2C01_079888</name>
</gene>
<feature type="region of interest" description="Disordered" evidence="1">
    <location>
        <begin position="1"/>
        <end position="67"/>
    </location>
</feature>
<evidence type="ECO:0000313" key="3">
    <source>
        <dbReference type="Proteomes" id="UP000324222"/>
    </source>
</evidence>